<proteinExistence type="predicted"/>
<dbReference type="Gramene" id="mRNA:HanXRQr2_Chr07g0310511">
    <property type="protein sequence ID" value="CDS:HanXRQr2_Chr07g0310511.1"/>
    <property type="gene ID" value="HanXRQr2_Chr07g0310511"/>
</dbReference>
<comment type="caution">
    <text evidence="1">The sequence shown here is derived from an EMBL/GenBank/DDBJ whole genome shotgun (WGS) entry which is preliminary data.</text>
</comment>
<accession>A0A9K3INS3</accession>
<dbReference type="AlphaFoldDB" id="A0A9K3INS3"/>
<name>A0A9K3INS3_HELAN</name>
<reference evidence="1" key="2">
    <citation type="submission" date="2020-06" db="EMBL/GenBank/DDBJ databases">
        <title>Helianthus annuus Genome sequencing and assembly Release 2.</title>
        <authorList>
            <person name="Gouzy J."/>
            <person name="Langlade N."/>
            <person name="Munos S."/>
        </authorList>
    </citation>
    <scope>NUCLEOTIDE SEQUENCE</scope>
    <source>
        <tissue evidence="1">Leaves</tissue>
    </source>
</reference>
<evidence type="ECO:0000313" key="2">
    <source>
        <dbReference type="Proteomes" id="UP000215914"/>
    </source>
</evidence>
<evidence type="ECO:0000313" key="1">
    <source>
        <dbReference type="EMBL" id="KAF5799962.1"/>
    </source>
</evidence>
<reference evidence="1" key="1">
    <citation type="journal article" date="2017" name="Nature">
        <title>The sunflower genome provides insights into oil metabolism, flowering and Asterid evolution.</title>
        <authorList>
            <person name="Badouin H."/>
            <person name="Gouzy J."/>
            <person name="Grassa C.J."/>
            <person name="Murat F."/>
            <person name="Staton S.E."/>
            <person name="Cottret L."/>
            <person name="Lelandais-Briere C."/>
            <person name="Owens G.L."/>
            <person name="Carrere S."/>
            <person name="Mayjonade B."/>
            <person name="Legrand L."/>
            <person name="Gill N."/>
            <person name="Kane N.C."/>
            <person name="Bowers J.E."/>
            <person name="Hubner S."/>
            <person name="Bellec A."/>
            <person name="Berard A."/>
            <person name="Berges H."/>
            <person name="Blanchet N."/>
            <person name="Boniface M.C."/>
            <person name="Brunel D."/>
            <person name="Catrice O."/>
            <person name="Chaidir N."/>
            <person name="Claudel C."/>
            <person name="Donnadieu C."/>
            <person name="Faraut T."/>
            <person name="Fievet G."/>
            <person name="Helmstetter N."/>
            <person name="King M."/>
            <person name="Knapp S.J."/>
            <person name="Lai Z."/>
            <person name="Le Paslier M.C."/>
            <person name="Lippi Y."/>
            <person name="Lorenzon L."/>
            <person name="Mandel J.R."/>
            <person name="Marage G."/>
            <person name="Marchand G."/>
            <person name="Marquand E."/>
            <person name="Bret-Mestries E."/>
            <person name="Morien E."/>
            <person name="Nambeesan S."/>
            <person name="Nguyen T."/>
            <person name="Pegot-Espagnet P."/>
            <person name="Pouilly N."/>
            <person name="Raftis F."/>
            <person name="Sallet E."/>
            <person name="Schiex T."/>
            <person name="Thomas J."/>
            <person name="Vandecasteele C."/>
            <person name="Vares D."/>
            <person name="Vear F."/>
            <person name="Vautrin S."/>
            <person name="Crespi M."/>
            <person name="Mangin B."/>
            <person name="Burke J.M."/>
            <person name="Salse J."/>
            <person name="Munos S."/>
            <person name="Vincourt P."/>
            <person name="Rieseberg L.H."/>
            <person name="Langlade N.B."/>
        </authorList>
    </citation>
    <scope>NUCLEOTIDE SEQUENCE</scope>
    <source>
        <tissue evidence="1">Leaves</tissue>
    </source>
</reference>
<sequence length="146" mass="17045">MEKTIEISQQPERDSLFDGFLNSSFLYKEDYGLLLLGGETIGWRLFDITEVPKKVPPDRPLVLQWYKLKGGKGENSDVSGINTDVSDCMKSWLVKWKYKFDGIREEDMDTAICKYQYVFMKKMSKFSVVVHTTAEVFVEWLDSYKK</sequence>
<keyword evidence="2" id="KW-1185">Reference proteome</keyword>
<dbReference type="Proteomes" id="UP000215914">
    <property type="component" value="Unassembled WGS sequence"/>
</dbReference>
<gene>
    <name evidence="1" type="ORF">HanXRQr2_Chr07g0310511</name>
</gene>
<dbReference type="EMBL" id="MNCJ02000322">
    <property type="protein sequence ID" value="KAF5799962.1"/>
    <property type="molecule type" value="Genomic_DNA"/>
</dbReference>
<organism evidence="1 2">
    <name type="scientific">Helianthus annuus</name>
    <name type="common">Common sunflower</name>
    <dbReference type="NCBI Taxonomy" id="4232"/>
    <lineage>
        <taxon>Eukaryota</taxon>
        <taxon>Viridiplantae</taxon>
        <taxon>Streptophyta</taxon>
        <taxon>Embryophyta</taxon>
        <taxon>Tracheophyta</taxon>
        <taxon>Spermatophyta</taxon>
        <taxon>Magnoliopsida</taxon>
        <taxon>eudicotyledons</taxon>
        <taxon>Gunneridae</taxon>
        <taxon>Pentapetalae</taxon>
        <taxon>asterids</taxon>
        <taxon>campanulids</taxon>
        <taxon>Asterales</taxon>
        <taxon>Asteraceae</taxon>
        <taxon>Asteroideae</taxon>
        <taxon>Heliantheae alliance</taxon>
        <taxon>Heliantheae</taxon>
        <taxon>Helianthus</taxon>
    </lineage>
</organism>
<protein>
    <submittedName>
        <fullName evidence="1">Uncharacterized protein</fullName>
    </submittedName>
</protein>